<feature type="non-terminal residue" evidence="1">
    <location>
        <position position="1"/>
    </location>
</feature>
<gene>
    <name evidence="1" type="ORF">HFQ381_LOCUS34715</name>
</gene>
<dbReference type="AlphaFoldDB" id="A0A821E9P5"/>
<protein>
    <submittedName>
        <fullName evidence="1">Uncharacterized protein</fullName>
    </submittedName>
</protein>
<dbReference type="Proteomes" id="UP000663851">
    <property type="component" value="Unassembled WGS sequence"/>
</dbReference>
<comment type="caution">
    <text evidence="1">The sequence shown here is derived from an EMBL/GenBank/DDBJ whole genome shotgun (WGS) entry which is preliminary data.</text>
</comment>
<evidence type="ECO:0000313" key="2">
    <source>
        <dbReference type="Proteomes" id="UP000663851"/>
    </source>
</evidence>
<dbReference type="EMBL" id="CAJOBO010018619">
    <property type="protein sequence ID" value="CAF4631981.1"/>
    <property type="molecule type" value="Genomic_DNA"/>
</dbReference>
<reference evidence="1" key="1">
    <citation type="submission" date="2021-02" db="EMBL/GenBank/DDBJ databases">
        <authorList>
            <person name="Nowell W R."/>
        </authorList>
    </citation>
    <scope>NUCLEOTIDE SEQUENCE</scope>
</reference>
<organism evidence="1 2">
    <name type="scientific">Rotaria socialis</name>
    <dbReference type="NCBI Taxonomy" id="392032"/>
    <lineage>
        <taxon>Eukaryota</taxon>
        <taxon>Metazoa</taxon>
        <taxon>Spiralia</taxon>
        <taxon>Gnathifera</taxon>
        <taxon>Rotifera</taxon>
        <taxon>Eurotatoria</taxon>
        <taxon>Bdelloidea</taxon>
        <taxon>Philodinida</taxon>
        <taxon>Philodinidae</taxon>
        <taxon>Rotaria</taxon>
    </lineage>
</organism>
<dbReference type="Gene3D" id="2.40.10.500">
    <property type="match status" value="1"/>
</dbReference>
<accession>A0A821E9P5</accession>
<proteinExistence type="predicted"/>
<dbReference type="SUPFAM" id="SSF101898">
    <property type="entry name" value="NHL repeat"/>
    <property type="match status" value="1"/>
</dbReference>
<evidence type="ECO:0000313" key="1">
    <source>
        <dbReference type="EMBL" id="CAF4631981.1"/>
    </source>
</evidence>
<sequence length="63" mass="6871">DRQQNVYVSDNSNHHVMKWNKGAKEGIVVAGGQGRGNALTQLSHPNGIFVDTLGTLVTIERKI</sequence>
<name>A0A821E9P5_9BILA</name>